<evidence type="ECO:0000259" key="7">
    <source>
        <dbReference type="PROSITE" id="PS50905"/>
    </source>
</evidence>
<name>A0A6M0GZQ5_9CLOT</name>
<keyword evidence="2" id="KW-0813">Transport</keyword>
<dbReference type="SUPFAM" id="SSF57802">
    <property type="entry name" value="Rubredoxin-like"/>
    <property type="match status" value="1"/>
</dbReference>
<dbReference type="InterPro" id="IPR052364">
    <property type="entry name" value="Rubrerythrin"/>
</dbReference>
<dbReference type="Pfam" id="PF02915">
    <property type="entry name" value="Rubrerythrin"/>
    <property type="match status" value="1"/>
</dbReference>
<dbReference type="PROSITE" id="PS50903">
    <property type="entry name" value="RUBREDOXIN_LIKE"/>
    <property type="match status" value="1"/>
</dbReference>
<dbReference type="PROSITE" id="PS50905">
    <property type="entry name" value="FERRITIN_LIKE"/>
    <property type="match status" value="1"/>
</dbReference>
<reference evidence="8 9" key="1">
    <citation type="submission" date="2020-02" db="EMBL/GenBank/DDBJ databases">
        <title>Genome assembly of a novel Clostridium senegalense strain.</title>
        <authorList>
            <person name="Gupta T.B."/>
            <person name="Jauregui R."/>
            <person name="Maclean P."/>
            <person name="Nawarathana A."/>
            <person name="Brightwell G."/>
        </authorList>
    </citation>
    <scope>NUCLEOTIDE SEQUENCE [LARGE SCALE GENOMIC DNA]</scope>
    <source>
        <strain evidence="8 9">AGRFS4</strain>
    </source>
</reference>
<feature type="domain" description="Rubredoxin-like" evidence="6">
    <location>
        <begin position="158"/>
        <end position="192"/>
    </location>
</feature>
<protein>
    <submittedName>
        <fullName evidence="8">Rubrerythrin family protein</fullName>
    </submittedName>
</protein>
<dbReference type="InterPro" id="IPR048574">
    <property type="entry name" value="RUBY_RBDX"/>
</dbReference>
<dbReference type="Proteomes" id="UP000481872">
    <property type="component" value="Unassembled WGS sequence"/>
</dbReference>
<sequence length="197" mass="23009">MPTLKGSKTEKNLMRAFAGESQARNRYTFYAEAAKKENNEYLYHVFTETANNERAHAKVFFDLLAQALTPESEVLIEDGTYPVATGTTEQNLNYAANGENNEWTTVYPEFQKIAEEEGFKEVAIAFKHIIEVEKSHYERYKLLYQLMKENKLYKRDEQISWRCMNCGYIYEGTTAPLACPLCKYPQGYYERYYGIEQ</sequence>
<keyword evidence="9" id="KW-1185">Reference proteome</keyword>
<keyword evidence="5" id="KW-0408">Iron</keyword>
<dbReference type="InterPro" id="IPR009040">
    <property type="entry name" value="Ferritin-like_diiron"/>
</dbReference>
<evidence type="ECO:0000259" key="6">
    <source>
        <dbReference type="PROSITE" id="PS50903"/>
    </source>
</evidence>
<dbReference type="Gene3D" id="2.20.28.10">
    <property type="match status" value="1"/>
</dbReference>
<evidence type="ECO:0000256" key="2">
    <source>
        <dbReference type="ARBA" id="ARBA00022448"/>
    </source>
</evidence>
<dbReference type="NCBIfam" id="NF045767">
    <property type="entry name" value="RuberyRbr"/>
    <property type="match status" value="1"/>
</dbReference>
<gene>
    <name evidence="8" type="ORF">G3M99_03955</name>
</gene>
<accession>A0A6M0GZQ5</accession>
<dbReference type="RefSeq" id="WP_061994036.1">
    <property type="nucleotide sequence ID" value="NZ_JAAGPU010000004.1"/>
</dbReference>
<dbReference type="InterPro" id="IPR012347">
    <property type="entry name" value="Ferritin-like"/>
</dbReference>
<dbReference type="InterPro" id="IPR009078">
    <property type="entry name" value="Ferritin-like_SF"/>
</dbReference>
<dbReference type="GO" id="GO:0005506">
    <property type="term" value="F:iron ion binding"/>
    <property type="evidence" value="ECO:0007669"/>
    <property type="project" value="InterPro"/>
</dbReference>
<dbReference type="Gene3D" id="1.20.1260.10">
    <property type="match status" value="1"/>
</dbReference>
<dbReference type="InterPro" id="IPR003251">
    <property type="entry name" value="Rr_diiron-bd_dom"/>
</dbReference>
<evidence type="ECO:0000313" key="9">
    <source>
        <dbReference type="Proteomes" id="UP000481872"/>
    </source>
</evidence>
<evidence type="ECO:0000313" key="8">
    <source>
        <dbReference type="EMBL" id="NEU04020.1"/>
    </source>
</evidence>
<dbReference type="CDD" id="cd00729">
    <property type="entry name" value="rubredoxin_SM"/>
    <property type="match status" value="1"/>
</dbReference>
<feature type="domain" description="Ferritin-like diiron" evidence="7">
    <location>
        <begin position="3"/>
        <end position="151"/>
    </location>
</feature>
<dbReference type="PANTHER" id="PTHR43865:SF1">
    <property type="entry name" value="RUBRERYTHRIN-RELATED"/>
    <property type="match status" value="1"/>
</dbReference>
<dbReference type="CDD" id="cd01041">
    <property type="entry name" value="Rubrerythrin"/>
    <property type="match status" value="1"/>
</dbReference>
<dbReference type="AlphaFoldDB" id="A0A6M0GZQ5"/>
<dbReference type="Pfam" id="PF21349">
    <property type="entry name" value="RUBY_RBDX"/>
    <property type="match status" value="1"/>
</dbReference>
<dbReference type="InterPro" id="IPR024934">
    <property type="entry name" value="Rubredoxin-like_dom"/>
</dbReference>
<comment type="cofactor">
    <cofactor evidence="1">
        <name>Fe(3+)</name>
        <dbReference type="ChEBI" id="CHEBI:29034"/>
    </cofactor>
</comment>
<proteinExistence type="predicted"/>
<dbReference type="GO" id="GO:0016491">
    <property type="term" value="F:oxidoreductase activity"/>
    <property type="evidence" value="ECO:0007669"/>
    <property type="project" value="InterPro"/>
</dbReference>
<evidence type="ECO:0000256" key="5">
    <source>
        <dbReference type="ARBA" id="ARBA00023004"/>
    </source>
</evidence>
<dbReference type="PANTHER" id="PTHR43865">
    <property type="entry name" value="RUBRERYTHRIN-RELATED"/>
    <property type="match status" value="1"/>
</dbReference>
<keyword evidence="4" id="KW-0249">Electron transport</keyword>
<evidence type="ECO:0000256" key="1">
    <source>
        <dbReference type="ARBA" id="ARBA00001965"/>
    </source>
</evidence>
<evidence type="ECO:0000256" key="3">
    <source>
        <dbReference type="ARBA" id="ARBA00022723"/>
    </source>
</evidence>
<organism evidence="8 9">
    <name type="scientific">Clostridium senegalense</name>
    <dbReference type="NCBI Taxonomy" id="1465809"/>
    <lineage>
        <taxon>Bacteria</taxon>
        <taxon>Bacillati</taxon>
        <taxon>Bacillota</taxon>
        <taxon>Clostridia</taxon>
        <taxon>Eubacteriales</taxon>
        <taxon>Clostridiaceae</taxon>
        <taxon>Clostridium</taxon>
    </lineage>
</organism>
<dbReference type="EMBL" id="JAAGPU010000004">
    <property type="protein sequence ID" value="NEU04020.1"/>
    <property type="molecule type" value="Genomic_DNA"/>
</dbReference>
<comment type="caution">
    <text evidence="8">The sequence shown here is derived from an EMBL/GenBank/DDBJ whole genome shotgun (WGS) entry which is preliminary data.</text>
</comment>
<keyword evidence="3" id="KW-0479">Metal-binding</keyword>
<dbReference type="SUPFAM" id="SSF47240">
    <property type="entry name" value="Ferritin-like"/>
    <property type="match status" value="1"/>
</dbReference>
<evidence type="ECO:0000256" key="4">
    <source>
        <dbReference type="ARBA" id="ARBA00022982"/>
    </source>
</evidence>